<accession>A0A410UZ02</accession>
<dbReference type="AlphaFoldDB" id="A0A410UZ02"/>
<reference evidence="2" key="3">
    <citation type="submission" date="2022-12" db="EMBL/GenBank/DDBJ databases">
        <authorList>
            <person name="Sun Q."/>
            <person name="Zhou Y."/>
        </authorList>
    </citation>
    <scope>NUCLEOTIDE SEQUENCE</scope>
    <source>
        <strain evidence="2">CGMCC 1.15034</strain>
    </source>
</reference>
<name>A0A410UZ02_9BRAD</name>
<feature type="domain" description="Response receiver" evidence="1">
    <location>
        <begin position="17"/>
        <end position="153"/>
    </location>
</feature>
<gene>
    <name evidence="2" type="ORF">GCM10010987_68670</name>
    <name evidence="3" type="ORF">XH86_02200</name>
</gene>
<organism evidence="2 5">
    <name type="scientific">Bradyrhizobium guangdongense</name>
    <dbReference type="NCBI Taxonomy" id="1325090"/>
    <lineage>
        <taxon>Bacteria</taxon>
        <taxon>Pseudomonadati</taxon>
        <taxon>Pseudomonadota</taxon>
        <taxon>Alphaproteobacteria</taxon>
        <taxon>Hyphomicrobiales</taxon>
        <taxon>Nitrobacteraceae</taxon>
        <taxon>Bradyrhizobium</taxon>
    </lineage>
</organism>
<evidence type="ECO:0000313" key="2">
    <source>
        <dbReference type="EMBL" id="GGI32285.1"/>
    </source>
</evidence>
<dbReference type="Pfam" id="PF19192">
    <property type="entry name" value="Response_reg_2"/>
    <property type="match status" value="1"/>
</dbReference>
<evidence type="ECO:0000313" key="4">
    <source>
        <dbReference type="Proteomes" id="UP000593880"/>
    </source>
</evidence>
<dbReference type="EMBL" id="BMHC01000024">
    <property type="protein sequence ID" value="GGI32285.1"/>
    <property type="molecule type" value="Genomic_DNA"/>
</dbReference>
<evidence type="ECO:0000259" key="1">
    <source>
        <dbReference type="Pfam" id="PF19192"/>
    </source>
</evidence>
<keyword evidence="4" id="KW-1185">Reference proteome</keyword>
<sequence>MSAVYDKAVHHTFVDSLRSVFLVDDAFPCLSDMFKSEQWLRRFKEPDRAAALYREFRKRHLPCDIENTFRRGDIKMVERMRKCDLIVLDFHLDPDDSDNSKAIEILRRLAASRHFNTVVVYTKAEKLSDVWLDIAANLRSDFDVEEFLKQHETEHEWWQTTAELSKLQLPTETTMAEFLTGGIEGVSKPAKKAIGDEIVAIGGAGDRKVLVEAWLRKNVAERQHPPVKGVNSTGDTALQGRFTNNGPHWLQCRGCFIAIVRKNSDDEVKHLMSGLDAALIDWKPNFLQILVSEIQNNLELESFAADPRLFSDVERQVGLSHYLLSQLEEDGDQIAAVEAVVDRILETLRHRISADKNLRTFGDKVLTDIRSELADAITSDKPIANAGALAHAPGKFDGQRILFLLNSFLSTEHFSKSRITTGTVFTDGTAHWMVTSPACDLTARPTGAKETWSNELHPVKAILAVKLKLVDVSQSLKEATQGKHAFLVDKEKFVPLEIFEKQTSQPAPEIFFVLDAGRTRFAAGKPATFKAIQVSRSNPKTSPRLVGQRSFSVLGQLRANYASRVLQLTGAHFARIGIDFFKGA</sequence>
<dbReference type="OrthoDB" id="7605462at2"/>
<evidence type="ECO:0000313" key="5">
    <source>
        <dbReference type="Proteomes" id="UP000625079"/>
    </source>
</evidence>
<protein>
    <recommendedName>
        <fullName evidence="1">Response receiver domain-containing protein</fullName>
    </recommendedName>
</protein>
<dbReference type="RefSeq" id="WP_128963432.1">
    <property type="nucleotide sequence ID" value="NZ_BMHC01000024.1"/>
</dbReference>
<dbReference type="EMBL" id="CP030057">
    <property type="protein sequence ID" value="QOZ57684.1"/>
    <property type="molecule type" value="Genomic_DNA"/>
</dbReference>
<dbReference type="Proteomes" id="UP000625079">
    <property type="component" value="Unassembled WGS sequence"/>
</dbReference>
<dbReference type="Proteomes" id="UP000593880">
    <property type="component" value="Chromosome"/>
</dbReference>
<reference evidence="2" key="1">
    <citation type="journal article" date="2014" name="Int. J. Syst. Evol. Microbiol.">
        <title>Complete genome sequence of Corynebacterium casei LMG S-19264T (=DSM 44701T), isolated from a smear-ripened cheese.</title>
        <authorList>
            <consortium name="US DOE Joint Genome Institute (JGI-PGF)"/>
            <person name="Walter F."/>
            <person name="Albersmeier A."/>
            <person name="Kalinowski J."/>
            <person name="Ruckert C."/>
        </authorList>
    </citation>
    <scope>NUCLEOTIDE SEQUENCE</scope>
    <source>
        <strain evidence="2">CGMCC 1.15034</strain>
    </source>
</reference>
<reference evidence="3 4" key="2">
    <citation type="submission" date="2018-06" db="EMBL/GenBank/DDBJ databases">
        <title>Comparative genomics of rhizobia nodulating Arachis hypogaea in China.</title>
        <authorList>
            <person name="Li Y."/>
        </authorList>
    </citation>
    <scope>NUCLEOTIDE SEQUENCE [LARGE SCALE GENOMIC DNA]</scope>
    <source>
        <strain evidence="3 4">CCBAU 51658</strain>
    </source>
</reference>
<dbReference type="InterPro" id="IPR043834">
    <property type="entry name" value="REC"/>
</dbReference>
<proteinExistence type="predicted"/>
<evidence type="ECO:0000313" key="3">
    <source>
        <dbReference type="EMBL" id="QOZ57684.1"/>
    </source>
</evidence>